<dbReference type="SUPFAM" id="SSF56784">
    <property type="entry name" value="HAD-like"/>
    <property type="match status" value="1"/>
</dbReference>
<protein>
    <submittedName>
        <fullName evidence="1">Uncharacterized protein</fullName>
    </submittedName>
</protein>
<dbReference type="InterPro" id="IPR036412">
    <property type="entry name" value="HAD-like_sf"/>
</dbReference>
<sequence length="105" mass="12128">YERRKLSEDECYHLAGDKFSLDPEEFRRAILDACDSIRPDDAFIRDLQAEAQGALRIFAMSNLSAPDYDVARARPEEWGIFERVFTSAAVGMRKPELCFFKFVLD</sequence>
<organism evidence="1 2">
    <name type="scientific">Lactarius akahatsu</name>
    <dbReference type="NCBI Taxonomy" id="416441"/>
    <lineage>
        <taxon>Eukaryota</taxon>
        <taxon>Fungi</taxon>
        <taxon>Dikarya</taxon>
        <taxon>Basidiomycota</taxon>
        <taxon>Agaricomycotina</taxon>
        <taxon>Agaricomycetes</taxon>
        <taxon>Russulales</taxon>
        <taxon>Russulaceae</taxon>
        <taxon>Lactarius</taxon>
    </lineage>
</organism>
<proteinExistence type="predicted"/>
<dbReference type="AlphaFoldDB" id="A0AAD4QBY1"/>
<dbReference type="InterPro" id="IPR023214">
    <property type="entry name" value="HAD_sf"/>
</dbReference>
<reference evidence="1" key="1">
    <citation type="submission" date="2022-01" db="EMBL/GenBank/DDBJ databases">
        <title>Comparative genomics reveals a dynamic genome evolution in the ectomycorrhizal milk-cap (Lactarius) mushrooms.</title>
        <authorList>
            <consortium name="DOE Joint Genome Institute"/>
            <person name="Lebreton A."/>
            <person name="Tang N."/>
            <person name="Kuo A."/>
            <person name="LaButti K."/>
            <person name="Drula E."/>
            <person name="Barry K."/>
            <person name="Clum A."/>
            <person name="Lipzen A."/>
            <person name="Mousain D."/>
            <person name="Ng V."/>
            <person name="Wang R."/>
            <person name="Wang X."/>
            <person name="Dai Y."/>
            <person name="Henrissat B."/>
            <person name="Grigoriev I.V."/>
            <person name="Guerin-Laguette A."/>
            <person name="Yu F."/>
            <person name="Martin F.M."/>
        </authorList>
    </citation>
    <scope>NUCLEOTIDE SEQUENCE</scope>
    <source>
        <strain evidence="1">QP</strain>
    </source>
</reference>
<dbReference type="InterPro" id="IPR023198">
    <property type="entry name" value="PGP-like_dom2"/>
</dbReference>
<feature type="non-terminal residue" evidence="1">
    <location>
        <position position="1"/>
    </location>
</feature>
<comment type="caution">
    <text evidence="1">The sequence shown here is derived from an EMBL/GenBank/DDBJ whole genome shotgun (WGS) entry which is preliminary data.</text>
</comment>
<evidence type="ECO:0000313" key="1">
    <source>
        <dbReference type="EMBL" id="KAH8988100.1"/>
    </source>
</evidence>
<dbReference type="Gene3D" id="1.10.150.240">
    <property type="entry name" value="Putative phosphatase, domain 2"/>
    <property type="match status" value="1"/>
</dbReference>
<accession>A0AAD4QBY1</accession>
<dbReference type="EMBL" id="JAKELL010000044">
    <property type="protein sequence ID" value="KAH8988100.1"/>
    <property type="molecule type" value="Genomic_DNA"/>
</dbReference>
<name>A0AAD4QBY1_9AGAM</name>
<dbReference type="Gene3D" id="3.40.50.1000">
    <property type="entry name" value="HAD superfamily/HAD-like"/>
    <property type="match status" value="1"/>
</dbReference>
<gene>
    <name evidence="1" type="ORF">EDB92DRAFT_1874022</name>
</gene>
<dbReference type="PANTHER" id="PTHR43611:SF3">
    <property type="entry name" value="FLAVIN MONONUCLEOTIDE HYDROLASE 1, CHLOROPLATIC"/>
    <property type="match status" value="1"/>
</dbReference>
<dbReference type="Proteomes" id="UP001201163">
    <property type="component" value="Unassembled WGS sequence"/>
</dbReference>
<evidence type="ECO:0000313" key="2">
    <source>
        <dbReference type="Proteomes" id="UP001201163"/>
    </source>
</evidence>
<dbReference type="PANTHER" id="PTHR43611">
    <property type="entry name" value="ALPHA-D-GLUCOSE 1-PHOSPHATE PHOSPHATASE"/>
    <property type="match status" value="1"/>
</dbReference>
<keyword evidence="2" id="KW-1185">Reference proteome</keyword>